<keyword evidence="2" id="KW-0288">FMN</keyword>
<dbReference type="PANTHER" id="PTHR43278:SF2">
    <property type="entry name" value="IRON-SULFUR FLAVOPROTEIN"/>
    <property type="match status" value="1"/>
</dbReference>
<evidence type="ECO:0000259" key="3">
    <source>
        <dbReference type="Pfam" id="PF03358"/>
    </source>
</evidence>
<dbReference type="RefSeq" id="WP_078116137.1">
    <property type="nucleotide sequence ID" value="NZ_MWMH01000005.1"/>
</dbReference>
<protein>
    <submittedName>
        <fullName evidence="4">Flavodoxin</fullName>
    </submittedName>
</protein>
<organism evidence="4 5">
    <name type="scientific">Clostridium beijerinckii</name>
    <name type="common">Clostridium MP</name>
    <dbReference type="NCBI Taxonomy" id="1520"/>
    <lineage>
        <taxon>Bacteria</taxon>
        <taxon>Bacillati</taxon>
        <taxon>Bacillota</taxon>
        <taxon>Clostridia</taxon>
        <taxon>Eubacteriales</taxon>
        <taxon>Clostridiaceae</taxon>
        <taxon>Clostridium</taxon>
    </lineage>
</organism>
<accession>A0A1S9N4N4</accession>
<dbReference type="Proteomes" id="UP000190959">
    <property type="component" value="Unassembled WGS sequence"/>
</dbReference>
<dbReference type="AlphaFoldDB" id="A0A1S9N4N4"/>
<dbReference type="SUPFAM" id="SSF52218">
    <property type="entry name" value="Flavoproteins"/>
    <property type="match status" value="1"/>
</dbReference>
<keyword evidence="1" id="KW-0285">Flavoprotein</keyword>
<dbReference type="InterPro" id="IPR029039">
    <property type="entry name" value="Flavoprotein-like_sf"/>
</dbReference>
<evidence type="ECO:0000313" key="5">
    <source>
        <dbReference type="Proteomes" id="UP000190959"/>
    </source>
</evidence>
<dbReference type="Pfam" id="PF03358">
    <property type="entry name" value="FMN_red"/>
    <property type="match status" value="1"/>
</dbReference>
<sequence length="215" mass="24668">MKVIAINGSPRKDGNTGILLNKALEGAALNGAETEMINLHDFTYKGCKSCFACKLKNGNSYGQCCINDEISPILKKIKNADSIILGSPIYLGSITGEMKSFMERLIFPYLVYDEKYSSLFPKRIFVGLIYTFGVNEQKLEQTKWKEALKYNEFLFERFFGKTELLFVTDTYQFDDYSKYVSTAFDADKKLKRRREVFPQDCKKAFELGKRLIPIL</sequence>
<feature type="domain" description="NADPH-dependent FMN reductase-like" evidence="3">
    <location>
        <begin position="1"/>
        <end position="114"/>
    </location>
</feature>
<reference evidence="4 5" key="1">
    <citation type="submission" date="2017-02" db="EMBL/GenBank/DDBJ databases">
        <title>Genome sequence of Clostridium beijerinckii Br21.</title>
        <authorList>
            <person name="Fonseca B.C."/>
            <person name="Guazzaroni M.E."/>
            <person name="Riano-Pachon D.M."/>
            <person name="Reginatto V."/>
        </authorList>
    </citation>
    <scope>NUCLEOTIDE SEQUENCE [LARGE SCALE GENOMIC DNA]</scope>
    <source>
        <strain evidence="4 5">Br21</strain>
    </source>
</reference>
<dbReference type="PANTHER" id="PTHR43278">
    <property type="entry name" value="NAD(P)H-DEPENDENT FMN-CONTAINING OXIDOREDUCTASE YWQN-RELATED"/>
    <property type="match status" value="1"/>
</dbReference>
<dbReference type="Gene3D" id="3.40.50.360">
    <property type="match status" value="1"/>
</dbReference>
<evidence type="ECO:0000256" key="2">
    <source>
        <dbReference type="ARBA" id="ARBA00022643"/>
    </source>
</evidence>
<dbReference type="InterPro" id="IPR051796">
    <property type="entry name" value="ISF_SsuE-like"/>
</dbReference>
<dbReference type="InterPro" id="IPR005025">
    <property type="entry name" value="FMN_Rdtase-like_dom"/>
</dbReference>
<dbReference type="GO" id="GO:0016491">
    <property type="term" value="F:oxidoreductase activity"/>
    <property type="evidence" value="ECO:0007669"/>
    <property type="project" value="InterPro"/>
</dbReference>
<dbReference type="EMBL" id="MWMH01000005">
    <property type="protein sequence ID" value="OOP72321.1"/>
    <property type="molecule type" value="Genomic_DNA"/>
</dbReference>
<proteinExistence type="predicted"/>
<gene>
    <name evidence="4" type="ORF">CBEIBR21_15400</name>
</gene>
<name>A0A1S9N4N4_CLOBE</name>
<comment type="caution">
    <text evidence="4">The sequence shown here is derived from an EMBL/GenBank/DDBJ whole genome shotgun (WGS) entry which is preliminary data.</text>
</comment>
<evidence type="ECO:0000256" key="1">
    <source>
        <dbReference type="ARBA" id="ARBA00022630"/>
    </source>
</evidence>
<evidence type="ECO:0000313" key="4">
    <source>
        <dbReference type="EMBL" id="OOP72321.1"/>
    </source>
</evidence>